<comment type="caution">
    <text evidence="1">The sequence shown here is derived from an EMBL/GenBank/DDBJ whole genome shotgun (WGS) entry which is preliminary data.</text>
</comment>
<name>A0A2T1DI67_9CYAN</name>
<evidence type="ECO:0000313" key="2">
    <source>
        <dbReference type="Proteomes" id="UP000238634"/>
    </source>
</evidence>
<protein>
    <submittedName>
        <fullName evidence="1">Uncharacterized protein</fullName>
    </submittedName>
</protein>
<gene>
    <name evidence="1" type="ORF">C7B65_09130</name>
</gene>
<dbReference type="STRING" id="1920490.GCA_001895925_03671"/>
<reference evidence="1 2" key="2">
    <citation type="submission" date="2018-03" db="EMBL/GenBank/DDBJ databases">
        <title>The ancient ancestry and fast evolution of plastids.</title>
        <authorList>
            <person name="Moore K.R."/>
            <person name="Magnabosco C."/>
            <person name="Momper L."/>
            <person name="Gold D.A."/>
            <person name="Bosak T."/>
            <person name="Fournier G.P."/>
        </authorList>
    </citation>
    <scope>NUCLEOTIDE SEQUENCE [LARGE SCALE GENOMIC DNA]</scope>
    <source>
        <strain evidence="1 2">ULC007</strain>
    </source>
</reference>
<dbReference type="AlphaFoldDB" id="A0A2T1DI67"/>
<sequence length="65" mass="7435">MSKKEQIRKLLADGQPHSAKELVDVTHRFSAVIHSLREEGYRIETIPLSHHDFAYQLSSKATIYG</sequence>
<organism evidence="1 2">
    <name type="scientific">Phormidesmis priestleyi ULC007</name>
    <dbReference type="NCBI Taxonomy" id="1920490"/>
    <lineage>
        <taxon>Bacteria</taxon>
        <taxon>Bacillati</taxon>
        <taxon>Cyanobacteriota</taxon>
        <taxon>Cyanophyceae</taxon>
        <taxon>Leptolyngbyales</taxon>
        <taxon>Leptolyngbyaceae</taxon>
        <taxon>Phormidesmis</taxon>
    </lineage>
</organism>
<evidence type="ECO:0000313" key="1">
    <source>
        <dbReference type="EMBL" id="PSB20199.1"/>
    </source>
</evidence>
<keyword evidence="2" id="KW-1185">Reference proteome</keyword>
<accession>A0A2T1DI67</accession>
<dbReference type="EMBL" id="PVWG01000007">
    <property type="protein sequence ID" value="PSB20199.1"/>
    <property type="molecule type" value="Genomic_DNA"/>
</dbReference>
<proteinExistence type="predicted"/>
<dbReference type="RefSeq" id="WP_073070715.1">
    <property type="nucleotide sequence ID" value="NZ_MPPI01000009.1"/>
</dbReference>
<reference evidence="1 2" key="1">
    <citation type="submission" date="2018-02" db="EMBL/GenBank/DDBJ databases">
        <authorList>
            <person name="Cohen D.B."/>
            <person name="Kent A.D."/>
        </authorList>
    </citation>
    <scope>NUCLEOTIDE SEQUENCE [LARGE SCALE GENOMIC DNA]</scope>
    <source>
        <strain evidence="1 2">ULC007</strain>
    </source>
</reference>
<dbReference type="Proteomes" id="UP000238634">
    <property type="component" value="Unassembled WGS sequence"/>
</dbReference>